<protein>
    <submittedName>
        <fullName evidence="1">Unnamed protein product</fullName>
    </submittedName>
</protein>
<comment type="caution">
    <text evidence="1">The sequence shown here is derived from an EMBL/GenBank/DDBJ whole genome shotgun (WGS) entry which is preliminary data.</text>
</comment>
<dbReference type="EMBL" id="BSXT01001176">
    <property type="protein sequence ID" value="GMF39575.1"/>
    <property type="molecule type" value="Genomic_DNA"/>
</dbReference>
<evidence type="ECO:0000313" key="2">
    <source>
        <dbReference type="Proteomes" id="UP001165121"/>
    </source>
</evidence>
<accession>A0A9W7CUV9</accession>
<gene>
    <name evidence="1" type="ORF">Pfra01_001181400</name>
</gene>
<proteinExistence type="predicted"/>
<dbReference type="Proteomes" id="UP001165121">
    <property type="component" value="Unassembled WGS sequence"/>
</dbReference>
<name>A0A9W7CUV9_9STRA</name>
<dbReference type="AlphaFoldDB" id="A0A9W7CUV9"/>
<sequence length="284" mass="30350">MRLSVRSKSLQCRELMLELCLQAQKESAASEPPVVDLTAELDGPQAASIATAKTTPMETKPTLKIQRGALRTALEADEKVREIQRSKEQWMKSRHQVLEEEGVSAIMNENPNGMLEVATEKPGENATEQGCGGVALANQLRAHQHIAAFVKASTDNATAVPPPVPMNLLLASQVAIPTTAPPLVIPAPLPLPPQMPATGDQPIKPNPAGNHVAKIALPPAHSMFNLNVFFPFPGAPPLMLTGNAQAAGGLMPMAWPQMQSTMPAVPVRPQGKTSQCLDFMHQLT</sequence>
<keyword evidence="2" id="KW-1185">Reference proteome</keyword>
<organism evidence="1 2">
    <name type="scientific">Phytophthora fragariaefolia</name>
    <dbReference type="NCBI Taxonomy" id="1490495"/>
    <lineage>
        <taxon>Eukaryota</taxon>
        <taxon>Sar</taxon>
        <taxon>Stramenopiles</taxon>
        <taxon>Oomycota</taxon>
        <taxon>Peronosporomycetes</taxon>
        <taxon>Peronosporales</taxon>
        <taxon>Peronosporaceae</taxon>
        <taxon>Phytophthora</taxon>
    </lineage>
</organism>
<dbReference type="OrthoDB" id="78635at2759"/>
<reference evidence="1" key="1">
    <citation type="submission" date="2023-04" db="EMBL/GenBank/DDBJ databases">
        <title>Phytophthora fragariaefolia NBRC 109709.</title>
        <authorList>
            <person name="Ichikawa N."/>
            <person name="Sato H."/>
            <person name="Tonouchi N."/>
        </authorList>
    </citation>
    <scope>NUCLEOTIDE SEQUENCE</scope>
    <source>
        <strain evidence="1">NBRC 109709</strain>
    </source>
</reference>
<evidence type="ECO:0000313" key="1">
    <source>
        <dbReference type="EMBL" id="GMF39575.1"/>
    </source>
</evidence>